<keyword evidence="4" id="KW-1185">Reference proteome</keyword>
<evidence type="ECO:0000256" key="2">
    <source>
        <dbReference type="SAM" id="MobiDB-lite"/>
    </source>
</evidence>
<evidence type="ECO:0000256" key="1">
    <source>
        <dbReference type="SAM" id="Coils"/>
    </source>
</evidence>
<sequence length="107" mass="11730">MEKKIVDLSSQVDKLSKKSSKLKSKLHKERETGFSKKLAKLQADFDKRVAELTAVNQSPAAEPKQTVRAAVKRTVAKSPAAAKPRTAPAKPRVVKNQALRQSLVLAQ</sequence>
<accession>A0ABU3T045</accession>
<evidence type="ECO:0000313" key="3">
    <source>
        <dbReference type="EMBL" id="MDU0355542.1"/>
    </source>
</evidence>
<organism evidence="3 4">
    <name type="scientific">Paraglaciecola aquimarina</name>
    <dbReference type="NCBI Taxonomy" id="1235557"/>
    <lineage>
        <taxon>Bacteria</taxon>
        <taxon>Pseudomonadati</taxon>
        <taxon>Pseudomonadota</taxon>
        <taxon>Gammaproteobacteria</taxon>
        <taxon>Alteromonadales</taxon>
        <taxon>Alteromonadaceae</taxon>
        <taxon>Paraglaciecola</taxon>
    </lineage>
</organism>
<proteinExistence type="predicted"/>
<name>A0ABU3T045_9ALTE</name>
<protein>
    <submittedName>
        <fullName evidence="3">Uncharacterized protein</fullName>
    </submittedName>
</protein>
<evidence type="ECO:0000313" key="4">
    <source>
        <dbReference type="Proteomes" id="UP001247805"/>
    </source>
</evidence>
<feature type="region of interest" description="Disordered" evidence="2">
    <location>
        <begin position="75"/>
        <end position="95"/>
    </location>
</feature>
<reference evidence="3 4" key="1">
    <citation type="submission" date="2023-10" db="EMBL/GenBank/DDBJ databases">
        <title>Glaciecola aquimarina strain GGW-M5 nov., isolated from a coastal seawater.</title>
        <authorList>
            <person name="Bayburt H."/>
            <person name="Kim J.M."/>
            <person name="Choi B.J."/>
            <person name="Jeon C.O."/>
        </authorList>
    </citation>
    <scope>NUCLEOTIDE SEQUENCE [LARGE SCALE GENOMIC DNA]</scope>
    <source>
        <strain evidence="3 4">KCTC 32108</strain>
    </source>
</reference>
<feature type="compositionally biased region" description="Low complexity" evidence="2">
    <location>
        <begin position="76"/>
        <end position="91"/>
    </location>
</feature>
<keyword evidence="1" id="KW-0175">Coiled coil</keyword>
<dbReference type="EMBL" id="JAWDIO010000002">
    <property type="protein sequence ID" value="MDU0355542.1"/>
    <property type="molecule type" value="Genomic_DNA"/>
</dbReference>
<gene>
    <name evidence="3" type="ORF">RS130_18050</name>
</gene>
<feature type="coiled-coil region" evidence="1">
    <location>
        <begin position="5"/>
        <end position="32"/>
    </location>
</feature>
<comment type="caution">
    <text evidence="3">The sequence shown here is derived from an EMBL/GenBank/DDBJ whole genome shotgun (WGS) entry which is preliminary data.</text>
</comment>
<dbReference type="Proteomes" id="UP001247805">
    <property type="component" value="Unassembled WGS sequence"/>
</dbReference>
<dbReference type="RefSeq" id="WP_316027076.1">
    <property type="nucleotide sequence ID" value="NZ_JAWDIO010000002.1"/>
</dbReference>